<dbReference type="InterPro" id="IPR039261">
    <property type="entry name" value="FNR_nucleotide-bd"/>
</dbReference>
<dbReference type="Gene3D" id="2.40.30.10">
    <property type="entry name" value="Translation factors"/>
    <property type="match status" value="1"/>
</dbReference>
<name>A0ABT6ZYG6_9ACTN</name>
<keyword evidence="3" id="KW-1185">Reference proteome</keyword>
<dbReference type="Proteomes" id="UP001214441">
    <property type="component" value="Unassembled WGS sequence"/>
</dbReference>
<dbReference type="InterPro" id="IPR017938">
    <property type="entry name" value="Riboflavin_synthase-like_b-brl"/>
</dbReference>
<protein>
    <submittedName>
        <fullName evidence="2">Siderophore-interacting protein</fullName>
    </submittedName>
</protein>
<sequence>MKTVRRRNPLAGAFAKYALGTTVTETGMVTASMRRIRLVADGPVPFAYAPGQHVRVQINDPLSVSGILRPGETLRTYTIWEFDPEERAIELRAHLYDGEGIGLRWAREAAPGDAVTVWWPQGSFFLREATHHVFIGEETASAAFGPMLRELGDAAQVSGVIESESPEHDLPLPGPSHHLRRAHRHGAPAASSRTLLAAVADLALPEEDDRAAYVAGEARTCQQVRDHLVNERGWPRTSITVKPFWAPSKRGLH</sequence>
<evidence type="ECO:0000313" key="2">
    <source>
        <dbReference type="EMBL" id="MDJ1133887.1"/>
    </source>
</evidence>
<dbReference type="CDD" id="cd06193">
    <property type="entry name" value="siderophore_interacting"/>
    <property type="match status" value="1"/>
</dbReference>
<dbReference type="PROSITE" id="PS51384">
    <property type="entry name" value="FAD_FR"/>
    <property type="match status" value="1"/>
</dbReference>
<reference evidence="2 3" key="1">
    <citation type="submission" date="2023-05" db="EMBL/GenBank/DDBJ databases">
        <title>Streptantibioticus silvisoli sp. nov., acidotolerant actinomycetes 1 from pine litter.</title>
        <authorList>
            <person name="Swiecimska M."/>
            <person name="Golinska P."/>
            <person name="Sangal V."/>
            <person name="Wachnowicz B."/>
            <person name="Goodfellow M."/>
        </authorList>
    </citation>
    <scope>NUCLEOTIDE SEQUENCE [LARGE SCALE GENOMIC DNA]</scope>
    <source>
        <strain evidence="2 3">DSM 42109</strain>
    </source>
</reference>
<organism evidence="2 3">
    <name type="scientific">Streptomyces iconiensis</name>
    <dbReference type="NCBI Taxonomy" id="1384038"/>
    <lineage>
        <taxon>Bacteria</taxon>
        <taxon>Bacillati</taxon>
        <taxon>Actinomycetota</taxon>
        <taxon>Actinomycetes</taxon>
        <taxon>Kitasatosporales</taxon>
        <taxon>Streptomycetaceae</taxon>
        <taxon>Streptomyces</taxon>
    </lineage>
</organism>
<dbReference type="EMBL" id="JANCPR020000017">
    <property type="protein sequence ID" value="MDJ1133887.1"/>
    <property type="molecule type" value="Genomic_DNA"/>
</dbReference>
<dbReference type="InterPro" id="IPR007037">
    <property type="entry name" value="SIP_rossman_dom"/>
</dbReference>
<dbReference type="PANTHER" id="PTHR30157">
    <property type="entry name" value="FERRIC REDUCTASE, NADPH-DEPENDENT"/>
    <property type="match status" value="1"/>
</dbReference>
<accession>A0ABT6ZYG6</accession>
<dbReference type="PANTHER" id="PTHR30157:SF0">
    <property type="entry name" value="NADPH-DEPENDENT FERRIC-CHELATE REDUCTASE"/>
    <property type="match status" value="1"/>
</dbReference>
<feature type="domain" description="FAD-binding FR-type" evidence="1">
    <location>
        <begin position="16"/>
        <end position="127"/>
    </location>
</feature>
<dbReference type="InterPro" id="IPR039374">
    <property type="entry name" value="SIP_fam"/>
</dbReference>
<dbReference type="Pfam" id="PF04954">
    <property type="entry name" value="SIP"/>
    <property type="match status" value="1"/>
</dbReference>
<dbReference type="InterPro" id="IPR013113">
    <property type="entry name" value="SIP_FAD-bd"/>
</dbReference>
<comment type="caution">
    <text evidence="2">The sequence shown here is derived from an EMBL/GenBank/DDBJ whole genome shotgun (WGS) entry which is preliminary data.</text>
</comment>
<dbReference type="Gene3D" id="3.40.50.80">
    <property type="entry name" value="Nucleotide-binding domain of ferredoxin-NADP reductase (FNR) module"/>
    <property type="match status" value="1"/>
</dbReference>
<dbReference type="RefSeq" id="WP_274041712.1">
    <property type="nucleotide sequence ID" value="NZ_JANCPR020000017.1"/>
</dbReference>
<gene>
    <name evidence="2" type="ORF">NMN56_018320</name>
</gene>
<dbReference type="Pfam" id="PF08021">
    <property type="entry name" value="FAD_binding_9"/>
    <property type="match status" value="1"/>
</dbReference>
<evidence type="ECO:0000259" key="1">
    <source>
        <dbReference type="PROSITE" id="PS51384"/>
    </source>
</evidence>
<dbReference type="SUPFAM" id="SSF63380">
    <property type="entry name" value="Riboflavin synthase domain-like"/>
    <property type="match status" value="1"/>
</dbReference>
<evidence type="ECO:0000313" key="3">
    <source>
        <dbReference type="Proteomes" id="UP001214441"/>
    </source>
</evidence>
<proteinExistence type="predicted"/>
<dbReference type="InterPro" id="IPR017927">
    <property type="entry name" value="FAD-bd_FR_type"/>
</dbReference>